<keyword evidence="3" id="KW-0804">Transcription</keyword>
<accession>A0ABN2CJR1</accession>
<evidence type="ECO:0000313" key="5">
    <source>
        <dbReference type="EMBL" id="GAA1559763.1"/>
    </source>
</evidence>
<proteinExistence type="predicted"/>
<dbReference type="InterPro" id="IPR002577">
    <property type="entry name" value="HTH_HxlR"/>
</dbReference>
<dbReference type="EMBL" id="BAAALY010000018">
    <property type="protein sequence ID" value="GAA1559763.1"/>
    <property type="molecule type" value="Genomic_DNA"/>
</dbReference>
<keyword evidence="2" id="KW-0238">DNA-binding</keyword>
<dbReference type="PANTHER" id="PTHR33204">
    <property type="entry name" value="TRANSCRIPTIONAL REGULATOR, MARR FAMILY"/>
    <property type="match status" value="1"/>
</dbReference>
<name>A0ABN2CJR1_9MICO</name>
<dbReference type="PROSITE" id="PS51118">
    <property type="entry name" value="HTH_HXLR"/>
    <property type="match status" value="1"/>
</dbReference>
<dbReference type="Pfam" id="PF01638">
    <property type="entry name" value="HxlR"/>
    <property type="match status" value="1"/>
</dbReference>
<feature type="domain" description="HTH hxlR-type" evidence="4">
    <location>
        <begin position="20"/>
        <end position="119"/>
    </location>
</feature>
<comment type="caution">
    <text evidence="5">The sequence shown here is derived from an EMBL/GenBank/DDBJ whole genome shotgun (WGS) entry which is preliminary data.</text>
</comment>
<evidence type="ECO:0000256" key="1">
    <source>
        <dbReference type="ARBA" id="ARBA00023015"/>
    </source>
</evidence>
<evidence type="ECO:0000256" key="2">
    <source>
        <dbReference type="ARBA" id="ARBA00023125"/>
    </source>
</evidence>
<keyword evidence="1" id="KW-0805">Transcription regulation</keyword>
<keyword evidence="6" id="KW-1185">Reference proteome</keyword>
<dbReference type="Gene3D" id="1.10.10.10">
    <property type="entry name" value="Winged helix-like DNA-binding domain superfamily/Winged helix DNA-binding domain"/>
    <property type="match status" value="1"/>
</dbReference>
<dbReference type="PANTHER" id="PTHR33204:SF18">
    <property type="entry name" value="TRANSCRIPTIONAL REGULATORY PROTEIN"/>
    <property type="match status" value="1"/>
</dbReference>
<dbReference type="RefSeq" id="WP_346037182.1">
    <property type="nucleotide sequence ID" value="NZ_BAAALY010000018.1"/>
</dbReference>
<reference evidence="5 6" key="1">
    <citation type="journal article" date="2019" name="Int. J. Syst. Evol. Microbiol.">
        <title>The Global Catalogue of Microorganisms (GCM) 10K type strain sequencing project: providing services to taxonomists for standard genome sequencing and annotation.</title>
        <authorList>
            <consortium name="The Broad Institute Genomics Platform"/>
            <consortium name="The Broad Institute Genome Sequencing Center for Infectious Disease"/>
            <person name="Wu L."/>
            <person name="Ma J."/>
        </authorList>
    </citation>
    <scope>NUCLEOTIDE SEQUENCE [LARGE SCALE GENOMIC DNA]</scope>
    <source>
        <strain evidence="5 6">JCM 13319</strain>
    </source>
</reference>
<evidence type="ECO:0000259" key="4">
    <source>
        <dbReference type="PROSITE" id="PS51118"/>
    </source>
</evidence>
<organism evidence="5 6">
    <name type="scientific">Brevibacterium picturae</name>
    <dbReference type="NCBI Taxonomy" id="260553"/>
    <lineage>
        <taxon>Bacteria</taxon>
        <taxon>Bacillati</taxon>
        <taxon>Actinomycetota</taxon>
        <taxon>Actinomycetes</taxon>
        <taxon>Micrococcales</taxon>
        <taxon>Brevibacteriaceae</taxon>
        <taxon>Brevibacterium</taxon>
    </lineage>
</organism>
<dbReference type="Proteomes" id="UP001501791">
    <property type="component" value="Unassembled WGS sequence"/>
</dbReference>
<dbReference type="SUPFAM" id="SSF46785">
    <property type="entry name" value="Winged helix' DNA-binding domain"/>
    <property type="match status" value="1"/>
</dbReference>
<gene>
    <name evidence="5" type="ORF">GCM10009691_37190</name>
</gene>
<protein>
    <submittedName>
        <fullName evidence="5">Helix-turn-helix domain-containing protein</fullName>
    </submittedName>
</protein>
<evidence type="ECO:0000313" key="6">
    <source>
        <dbReference type="Proteomes" id="UP001501791"/>
    </source>
</evidence>
<dbReference type="InterPro" id="IPR036390">
    <property type="entry name" value="WH_DNA-bd_sf"/>
</dbReference>
<sequence length="158" mass="17626">MNDAVSTGGAVNEYKGDDACSLARAVSVVGQRWSFFILREALAGTTRFSEFRKRLGVASDVLTTRLETLVAAGLMQMQEYRKSSQRPRFSYHLTDGGRQMMLTIAALQQWGDEWTPSSIPTSVAFRDQQGRELKAAFIDPEGRIVPIDEVAPVRVWEP</sequence>
<evidence type="ECO:0000256" key="3">
    <source>
        <dbReference type="ARBA" id="ARBA00023163"/>
    </source>
</evidence>
<dbReference type="InterPro" id="IPR036388">
    <property type="entry name" value="WH-like_DNA-bd_sf"/>
</dbReference>